<dbReference type="AlphaFoldDB" id="A0A3D2X8Q4"/>
<evidence type="ECO:0000313" key="2">
    <source>
        <dbReference type="EMBL" id="HCL02915.1"/>
    </source>
</evidence>
<dbReference type="InterPro" id="IPR007492">
    <property type="entry name" value="LytTR_DNA-bd_dom"/>
</dbReference>
<proteinExistence type="predicted"/>
<dbReference type="GO" id="GO:0005524">
    <property type="term" value="F:ATP binding"/>
    <property type="evidence" value="ECO:0007669"/>
    <property type="project" value="UniProtKB-KW"/>
</dbReference>
<dbReference type="PANTHER" id="PTHR37299">
    <property type="entry name" value="TRANSCRIPTIONAL REGULATOR-RELATED"/>
    <property type="match status" value="1"/>
</dbReference>
<gene>
    <name evidence="2" type="ORF">DHW61_10980</name>
</gene>
<dbReference type="Proteomes" id="UP000262969">
    <property type="component" value="Unassembled WGS sequence"/>
</dbReference>
<dbReference type="Gene3D" id="2.40.50.1020">
    <property type="entry name" value="LytTr DNA-binding domain"/>
    <property type="match status" value="1"/>
</dbReference>
<dbReference type="InterPro" id="IPR046947">
    <property type="entry name" value="LytR-like"/>
</dbReference>
<dbReference type="GO" id="GO:0003677">
    <property type="term" value="F:DNA binding"/>
    <property type="evidence" value="ECO:0007669"/>
    <property type="project" value="InterPro"/>
</dbReference>
<keyword evidence="2" id="KW-0067">ATP-binding</keyword>
<reference evidence="2 3" key="1">
    <citation type="journal article" date="2018" name="Nat. Biotechnol.">
        <title>A standardized bacterial taxonomy based on genome phylogeny substantially revises the tree of life.</title>
        <authorList>
            <person name="Parks D.H."/>
            <person name="Chuvochina M."/>
            <person name="Waite D.W."/>
            <person name="Rinke C."/>
            <person name="Skarshewski A."/>
            <person name="Chaumeil P.A."/>
            <person name="Hugenholtz P."/>
        </authorList>
    </citation>
    <scope>NUCLEOTIDE SEQUENCE [LARGE SCALE GENOMIC DNA]</scope>
    <source>
        <strain evidence="2">UBA11728</strain>
    </source>
</reference>
<sequence>ESVEGETYVNVNGKAFQATLTLTQLEERLRDYGFFRCHRSYIINIQKIREIISYSRGSYVLKLSNYENDQIPLSRQKLEEIKELLHI</sequence>
<feature type="domain" description="HTH LytTR-type" evidence="1">
    <location>
        <begin position="1"/>
        <end position="87"/>
    </location>
</feature>
<protein>
    <submittedName>
        <fullName evidence="2">ABC transporter ATP-binding protein</fullName>
    </submittedName>
</protein>
<evidence type="ECO:0000313" key="3">
    <source>
        <dbReference type="Proteomes" id="UP000262969"/>
    </source>
</evidence>
<evidence type="ECO:0000259" key="1">
    <source>
        <dbReference type="PROSITE" id="PS50930"/>
    </source>
</evidence>
<dbReference type="PROSITE" id="PS50930">
    <property type="entry name" value="HTH_LYTTR"/>
    <property type="match status" value="1"/>
</dbReference>
<organism evidence="2 3">
    <name type="scientific">Lachnoclostridium phytofermentans</name>
    <dbReference type="NCBI Taxonomy" id="66219"/>
    <lineage>
        <taxon>Bacteria</taxon>
        <taxon>Bacillati</taxon>
        <taxon>Bacillota</taxon>
        <taxon>Clostridia</taxon>
        <taxon>Lachnospirales</taxon>
        <taxon>Lachnospiraceae</taxon>
    </lineage>
</organism>
<dbReference type="EMBL" id="DPVV01000368">
    <property type="protein sequence ID" value="HCL02915.1"/>
    <property type="molecule type" value="Genomic_DNA"/>
</dbReference>
<comment type="caution">
    <text evidence="2">The sequence shown here is derived from an EMBL/GenBank/DDBJ whole genome shotgun (WGS) entry which is preliminary data.</text>
</comment>
<dbReference type="SMART" id="SM00850">
    <property type="entry name" value="LytTR"/>
    <property type="match status" value="1"/>
</dbReference>
<feature type="non-terminal residue" evidence="2">
    <location>
        <position position="1"/>
    </location>
</feature>
<dbReference type="Pfam" id="PF04397">
    <property type="entry name" value="LytTR"/>
    <property type="match status" value="1"/>
</dbReference>
<keyword evidence="2" id="KW-0547">Nucleotide-binding</keyword>
<name>A0A3D2X8Q4_9FIRM</name>
<accession>A0A3D2X8Q4</accession>
<dbReference type="PANTHER" id="PTHR37299:SF1">
    <property type="entry name" value="STAGE 0 SPORULATION PROTEIN A HOMOLOG"/>
    <property type="match status" value="1"/>
</dbReference>
<dbReference type="GO" id="GO:0000156">
    <property type="term" value="F:phosphorelay response regulator activity"/>
    <property type="evidence" value="ECO:0007669"/>
    <property type="project" value="InterPro"/>
</dbReference>